<dbReference type="EnsemblPlants" id="AUR62020511-RA">
    <property type="protein sequence ID" value="AUR62020511-RA:cds"/>
    <property type="gene ID" value="AUR62020511"/>
</dbReference>
<keyword evidence="1" id="KW-0802">TPR repeat</keyword>
<evidence type="ECO:0000313" key="4">
    <source>
        <dbReference type="Proteomes" id="UP000596660"/>
    </source>
</evidence>
<dbReference type="OMA" id="WERIQAN"/>
<feature type="domain" description="F-box protein At3g26010-like beta-propeller" evidence="2">
    <location>
        <begin position="12"/>
        <end position="226"/>
    </location>
</feature>
<protein>
    <recommendedName>
        <fullName evidence="2">F-box protein At3g26010-like beta-propeller domain-containing protein</fullName>
    </recommendedName>
</protein>
<dbReference type="SMART" id="SM00028">
    <property type="entry name" value="TPR"/>
    <property type="match status" value="2"/>
</dbReference>
<dbReference type="AlphaFoldDB" id="A0A803LYG0"/>
<dbReference type="Gene3D" id="1.25.40.10">
    <property type="entry name" value="Tetratricopeptide repeat domain"/>
    <property type="match status" value="1"/>
</dbReference>
<evidence type="ECO:0000256" key="1">
    <source>
        <dbReference type="PROSITE-ProRule" id="PRU00339"/>
    </source>
</evidence>
<dbReference type="Gramene" id="AUR62020511-RA">
    <property type="protein sequence ID" value="AUR62020511-RA:cds"/>
    <property type="gene ID" value="AUR62020511"/>
</dbReference>
<accession>A0A803LYG0</accession>
<feature type="repeat" description="TPR" evidence="1">
    <location>
        <begin position="275"/>
        <end position="308"/>
    </location>
</feature>
<evidence type="ECO:0000259" key="2">
    <source>
        <dbReference type="Pfam" id="PF24750"/>
    </source>
</evidence>
<dbReference type="InterPro" id="IPR011990">
    <property type="entry name" value="TPR-like_helical_dom_sf"/>
</dbReference>
<keyword evidence="4" id="KW-1185">Reference proteome</keyword>
<dbReference type="PANTHER" id="PTHR33086:SF51">
    <property type="entry name" value="OS06G0307900 PROTEIN"/>
    <property type="match status" value="1"/>
</dbReference>
<dbReference type="Proteomes" id="UP000596660">
    <property type="component" value="Unplaced"/>
</dbReference>
<sequence length="397" mass="45307">MNSPNNVDVIDTDDSLFVVNPITNDWVSIPIAPVPINRQGSLGFVTQVGDTGVLERFLIVDYQPFIVTDYGSLMCFRSETGKWERIQANYMLGEHIWKGQGAHVVDGHLLLVDPRIGIITWDDPFARKKMVCLRFIGLPRQCQDWMNYWCIDVSEGYIQYLEVCYEGGHKLNLWRVRDYQAGEWNLVHQLCFNDMLSDSSYLVLRLCKVMPMPHLMHPFEAHIAFFAVGTFIFSLDVRSGKLVESSLDYQEEFAVLVETWSIPLCLAVDVFAEEATLLKEQGNDHFRVEIFNKALDYYSKSIALSPNALAYANRAMTYLKVGRYHEAEVDCTETLKLDDNSNCPYPMTTAPPAQDDPSIIKARKVGPAHYWCFGEVFTRGLSASYCVYSWDFAVFSV</sequence>
<reference evidence="3" key="2">
    <citation type="submission" date="2021-03" db="UniProtKB">
        <authorList>
            <consortium name="EnsemblPlants"/>
        </authorList>
    </citation>
    <scope>IDENTIFICATION</scope>
</reference>
<dbReference type="InterPro" id="IPR019734">
    <property type="entry name" value="TPR_rpt"/>
</dbReference>
<proteinExistence type="predicted"/>
<name>A0A803LYG0_CHEQI</name>
<dbReference type="PANTHER" id="PTHR33086">
    <property type="entry name" value="OS05G0468200 PROTEIN-RELATED"/>
    <property type="match status" value="1"/>
</dbReference>
<evidence type="ECO:0000313" key="3">
    <source>
        <dbReference type="EnsemblPlants" id="AUR62020511-RA:cds"/>
    </source>
</evidence>
<dbReference type="SUPFAM" id="SSF48452">
    <property type="entry name" value="TPR-like"/>
    <property type="match status" value="1"/>
</dbReference>
<dbReference type="PROSITE" id="PS50005">
    <property type="entry name" value="TPR"/>
    <property type="match status" value="1"/>
</dbReference>
<dbReference type="InterPro" id="IPR056592">
    <property type="entry name" value="Beta-prop_At3g26010-like"/>
</dbReference>
<reference evidence="3" key="1">
    <citation type="journal article" date="2017" name="Nature">
        <title>The genome of Chenopodium quinoa.</title>
        <authorList>
            <person name="Jarvis D.E."/>
            <person name="Ho Y.S."/>
            <person name="Lightfoot D.J."/>
            <person name="Schmoeckel S.M."/>
            <person name="Li B."/>
            <person name="Borm T.J.A."/>
            <person name="Ohyanagi H."/>
            <person name="Mineta K."/>
            <person name="Michell C.T."/>
            <person name="Saber N."/>
            <person name="Kharbatia N.M."/>
            <person name="Rupper R.R."/>
            <person name="Sharp A.R."/>
            <person name="Dally N."/>
            <person name="Boughton B.A."/>
            <person name="Woo Y.H."/>
            <person name="Gao G."/>
            <person name="Schijlen E.G.W.M."/>
            <person name="Guo X."/>
            <person name="Momin A.A."/>
            <person name="Negrao S."/>
            <person name="Al-Babili S."/>
            <person name="Gehring C."/>
            <person name="Roessner U."/>
            <person name="Jung C."/>
            <person name="Murphy K."/>
            <person name="Arold S.T."/>
            <person name="Gojobori T."/>
            <person name="van der Linden C.G."/>
            <person name="van Loo E.N."/>
            <person name="Jellen E.N."/>
            <person name="Maughan P.J."/>
            <person name="Tester M."/>
        </authorList>
    </citation>
    <scope>NUCLEOTIDE SEQUENCE [LARGE SCALE GENOMIC DNA]</scope>
    <source>
        <strain evidence="3">cv. PI 614886</strain>
    </source>
</reference>
<dbReference type="Pfam" id="PF24750">
    <property type="entry name" value="b-prop_At3g26010-like"/>
    <property type="match status" value="1"/>
</dbReference>
<organism evidence="3 4">
    <name type="scientific">Chenopodium quinoa</name>
    <name type="common">Quinoa</name>
    <dbReference type="NCBI Taxonomy" id="63459"/>
    <lineage>
        <taxon>Eukaryota</taxon>
        <taxon>Viridiplantae</taxon>
        <taxon>Streptophyta</taxon>
        <taxon>Embryophyta</taxon>
        <taxon>Tracheophyta</taxon>
        <taxon>Spermatophyta</taxon>
        <taxon>Magnoliopsida</taxon>
        <taxon>eudicotyledons</taxon>
        <taxon>Gunneridae</taxon>
        <taxon>Pentapetalae</taxon>
        <taxon>Caryophyllales</taxon>
        <taxon>Chenopodiaceae</taxon>
        <taxon>Chenopodioideae</taxon>
        <taxon>Atripliceae</taxon>
        <taxon>Chenopodium</taxon>
    </lineage>
</organism>